<keyword evidence="7" id="KW-1185">Reference proteome</keyword>
<dbReference type="Proteomes" id="UP000188836">
    <property type="component" value="Unassembled WGS sequence"/>
</dbReference>
<comment type="caution">
    <text evidence="6">The sequence shown here is derived from an EMBL/GenBank/DDBJ whole genome shotgun (WGS) entry which is preliminary data.</text>
</comment>
<dbReference type="EMBL" id="MUMY01000002">
    <property type="protein sequence ID" value="ONM49988.1"/>
    <property type="molecule type" value="Genomic_DNA"/>
</dbReference>
<accession>A0A1V2TKJ0</accession>
<keyword evidence="2" id="KW-0238">DNA-binding</keyword>
<keyword evidence="1" id="KW-0805">Transcription regulation</keyword>
<evidence type="ECO:0000256" key="1">
    <source>
        <dbReference type="ARBA" id="ARBA00023015"/>
    </source>
</evidence>
<sequence length="206" mass="22325">MGRVLKLLEPFRESDGLTLTELAERTGFPRSSAHRLLLQLVGVGWLRRNGTMYHFGPKMMELGSLARSHDRIYRAAVTTMYQLHKSTGMAVHLAVLEDDDLLYLEKIGGRWAAATLNTHAGQRRPAQGTAEGVALLAYRNRRASIVRERVVGYSAGEQVRCVALAFDAGCGEIAVLSLTGLVGQTPEGAGHDLVSAVDLVVSKLSA</sequence>
<keyword evidence="3" id="KW-0804">Transcription</keyword>
<feature type="domain" description="HTH iclR-type" evidence="4">
    <location>
        <begin position="1"/>
        <end position="57"/>
    </location>
</feature>
<reference evidence="6 7" key="1">
    <citation type="journal article" date="2016" name="Antonie Van Leeuwenhoek">
        <title>Nocardia donostiensis sp. nov., isolated from human respiratory specimens.</title>
        <authorList>
            <person name="Ercibengoa M."/>
            <person name="Bell M."/>
            <person name="Marimon J.M."/>
            <person name="Humrighouse B."/>
            <person name="Klenk H.P."/>
            <person name="Potter G."/>
            <person name="Perez-Trallero E."/>
        </authorList>
    </citation>
    <scope>NUCLEOTIDE SEQUENCE [LARGE SCALE GENOMIC DNA]</scope>
    <source>
        <strain evidence="6 7">X1655</strain>
    </source>
</reference>
<evidence type="ECO:0000313" key="6">
    <source>
        <dbReference type="EMBL" id="ONM49988.1"/>
    </source>
</evidence>
<evidence type="ECO:0000313" key="7">
    <source>
        <dbReference type="Proteomes" id="UP000188836"/>
    </source>
</evidence>
<dbReference type="PROSITE" id="PS51077">
    <property type="entry name" value="HTH_ICLR"/>
    <property type="match status" value="1"/>
</dbReference>
<evidence type="ECO:0000259" key="4">
    <source>
        <dbReference type="PROSITE" id="PS51077"/>
    </source>
</evidence>
<dbReference type="Pfam" id="PF01614">
    <property type="entry name" value="IclR_C"/>
    <property type="match status" value="1"/>
</dbReference>
<organism evidence="6 7">
    <name type="scientific">Nocardia donostiensis</name>
    <dbReference type="NCBI Taxonomy" id="1538463"/>
    <lineage>
        <taxon>Bacteria</taxon>
        <taxon>Bacillati</taxon>
        <taxon>Actinomycetota</taxon>
        <taxon>Actinomycetes</taxon>
        <taxon>Mycobacteriales</taxon>
        <taxon>Nocardiaceae</taxon>
        <taxon>Nocardia</taxon>
    </lineage>
</organism>
<name>A0A1V2TKJ0_9NOCA</name>
<feature type="domain" description="IclR-ED" evidence="5">
    <location>
        <begin position="58"/>
        <end position="206"/>
    </location>
</feature>
<dbReference type="SMART" id="SM00346">
    <property type="entry name" value="HTH_ICLR"/>
    <property type="match status" value="1"/>
</dbReference>
<dbReference type="Gene3D" id="1.10.10.10">
    <property type="entry name" value="Winged helix-like DNA-binding domain superfamily/Winged helix DNA-binding domain"/>
    <property type="match status" value="1"/>
</dbReference>
<dbReference type="InterPro" id="IPR050707">
    <property type="entry name" value="HTH_MetabolicPath_Reg"/>
</dbReference>
<dbReference type="GO" id="GO:0045892">
    <property type="term" value="P:negative regulation of DNA-templated transcription"/>
    <property type="evidence" value="ECO:0007669"/>
    <property type="project" value="TreeGrafter"/>
</dbReference>
<dbReference type="OrthoDB" id="4539627at2"/>
<dbReference type="InterPro" id="IPR014757">
    <property type="entry name" value="Tscrpt_reg_IclR_C"/>
</dbReference>
<dbReference type="AlphaFoldDB" id="A0A1V2TKJ0"/>
<dbReference type="InterPro" id="IPR029016">
    <property type="entry name" value="GAF-like_dom_sf"/>
</dbReference>
<dbReference type="STRING" id="1538463.B0T36_06510"/>
<dbReference type="SUPFAM" id="SSF55781">
    <property type="entry name" value="GAF domain-like"/>
    <property type="match status" value="1"/>
</dbReference>
<dbReference type="PANTHER" id="PTHR30136:SF24">
    <property type="entry name" value="HTH-TYPE TRANSCRIPTIONAL REPRESSOR ALLR"/>
    <property type="match status" value="1"/>
</dbReference>
<proteinExistence type="predicted"/>
<evidence type="ECO:0000259" key="5">
    <source>
        <dbReference type="PROSITE" id="PS51078"/>
    </source>
</evidence>
<evidence type="ECO:0000256" key="3">
    <source>
        <dbReference type="ARBA" id="ARBA00023163"/>
    </source>
</evidence>
<dbReference type="InterPro" id="IPR036388">
    <property type="entry name" value="WH-like_DNA-bd_sf"/>
</dbReference>
<dbReference type="Pfam" id="PF09339">
    <property type="entry name" value="HTH_IclR"/>
    <property type="match status" value="1"/>
</dbReference>
<dbReference type="PANTHER" id="PTHR30136">
    <property type="entry name" value="HELIX-TURN-HELIX TRANSCRIPTIONAL REGULATOR, ICLR FAMILY"/>
    <property type="match status" value="1"/>
</dbReference>
<gene>
    <name evidence="6" type="ORF">B0T46_02430</name>
</gene>
<protein>
    <recommendedName>
        <fullName evidence="8">IclR family transcriptional regulator</fullName>
    </recommendedName>
</protein>
<dbReference type="InterPro" id="IPR036390">
    <property type="entry name" value="WH_DNA-bd_sf"/>
</dbReference>
<dbReference type="PROSITE" id="PS51078">
    <property type="entry name" value="ICLR_ED"/>
    <property type="match status" value="1"/>
</dbReference>
<evidence type="ECO:0008006" key="8">
    <source>
        <dbReference type="Google" id="ProtNLM"/>
    </source>
</evidence>
<dbReference type="Gene3D" id="3.30.450.40">
    <property type="match status" value="1"/>
</dbReference>
<dbReference type="SUPFAM" id="SSF46785">
    <property type="entry name" value="Winged helix' DNA-binding domain"/>
    <property type="match status" value="1"/>
</dbReference>
<dbReference type="GO" id="GO:0003700">
    <property type="term" value="F:DNA-binding transcription factor activity"/>
    <property type="evidence" value="ECO:0007669"/>
    <property type="project" value="TreeGrafter"/>
</dbReference>
<evidence type="ECO:0000256" key="2">
    <source>
        <dbReference type="ARBA" id="ARBA00023125"/>
    </source>
</evidence>
<dbReference type="InterPro" id="IPR005471">
    <property type="entry name" value="Tscrpt_reg_IclR_N"/>
</dbReference>
<dbReference type="GO" id="GO:0003677">
    <property type="term" value="F:DNA binding"/>
    <property type="evidence" value="ECO:0007669"/>
    <property type="project" value="UniProtKB-KW"/>
</dbReference>